<dbReference type="GO" id="GO:0043291">
    <property type="term" value="C:RAVE complex"/>
    <property type="evidence" value="ECO:0007669"/>
    <property type="project" value="TreeGrafter"/>
</dbReference>
<feature type="domain" description="RAVE complex protein Rav1 C-terminal" evidence="2">
    <location>
        <begin position="711"/>
        <end position="1387"/>
    </location>
</feature>
<dbReference type="InterPro" id="IPR001680">
    <property type="entry name" value="WD40_rpt"/>
</dbReference>
<dbReference type="OrthoDB" id="342131at2759"/>
<feature type="region of interest" description="Disordered" evidence="1">
    <location>
        <begin position="1518"/>
        <end position="1598"/>
    </location>
</feature>
<evidence type="ECO:0000256" key="1">
    <source>
        <dbReference type="SAM" id="MobiDB-lite"/>
    </source>
</evidence>
<evidence type="ECO:0000313" key="3">
    <source>
        <dbReference type="EMBL" id="EPQ29105.1"/>
    </source>
</evidence>
<dbReference type="InterPro" id="IPR022033">
    <property type="entry name" value="Rav1p_C"/>
</dbReference>
<reference evidence="3 4" key="1">
    <citation type="journal article" date="2013" name="Plant Cell">
        <title>The transition from a phytopathogenic smut ancestor to an anamorphic biocontrol agent deciphered by comparative whole-genome analysis.</title>
        <authorList>
            <person name="Lefebvre F."/>
            <person name="Joly D.L."/>
            <person name="Labbe C."/>
            <person name="Teichmann B."/>
            <person name="Linning R."/>
            <person name="Belzile F."/>
            <person name="Bakkeren G."/>
            <person name="Belanger R.R."/>
        </authorList>
    </citation>
    <scope>NUCLEOTIDE SEQUENCE [LARGE SCALE GENOMIC DNA]</scope>
    <source>
        <strain evidence="3 4">PF-1</strain>
    </source>
</reference>
<dbReference type="InterPro" id="IPR036322">
    <property type="entry name" value="WD40_repeat_dom_sf"/>
</dbReference>
<dbReference type="SMART" id="SM00320">
    <property type="entry name" value="WD40"/>
    <property type="match status" value="7"/>
</dbReference>
<dbReference type="EMBL" id="KE361632">
    <property type="protein sequence ID" value="EPQ29105.1"/>
    <property type="molecule type" value="Genomic_DNA"/>
</dbReference>
<dbReference type="Proteomes" id="UP000053664">
    <property type="component" value="Unassembled WGS sequence"/>
</dbReference>
<organism evidence="3 4">
    <name type="scientific">Pseudozyma flocculosa PF-1</name>
    <dbReference type="NCBI Taxonomy" id="1277687"/>
    <lineage>
        <taxon>Eukaryota</taxon>
        <taxon>Fungi</taxon>
        <taxon>Dikarya</taxon>
        <taxon>Basidiomycota</taxon>
        <taxon>Ustilaginomycotina</taxon>
        <taxon>Ustilaginomycetes</taxon>
        <taxon>Ustilaginales</taxon>
        <taxon>Ustilaginaceae</taxon>
        <taxon>Pseudozyma</taxon>
    </lineage>
</organism>
<dbReference type="KEGG" id="pfp:PFL1_03394"/>
<dbReference type="Gene3D" id="2.130.10.10">
    <property type="entry name" value="YVTN repeat-like/Quinoprotein amine dehydrogenase"/>
    <property type="match status" value="1"/>
</dbReference>
<dbReference type="HOGENOM" id="CLU_000310_0_1_1"/>
<dbReference type="SUPFAM" id="SSF50978">
    <property type="entry name" value="WD40 repeat-like"/>
    <property type="match status" value="2"/>
</dbReference>
<dbReference type="GeneID" id="19317504"/>
<dbReference type="eggNOG" id="KOG1064">
    <property type="taxonomic scope" value="Eukaryota"/>
</dbReference>
<protein>
    <recommendedName>
        <fullName evidence="2">RAVE complex protein Rav1 C-terminal domain-containing protein</fullName>
    </recommendedName>
</protein>
<feature type="compositionally biased region" description="Basic and acidic residues" evidence="1">
    <location>
        <begin position="1430"/>
        <end position="1441"/>
    </location>
</feature>
<proteinExistence type="predicted"/>
<feature type="compositionally biased region" description="Basic and acidic residues" evidence="1">
    <location>
        <begin position="1459"/>
        <end position="1470"/>
    </location>
</feature>
<dbReference type="GO" id="GO:0007035">
    <property type="term" value="P:vacuolar acidification"/>
    <property type="evidence" value="ECO:0007669"/>
    <property type="project" value="TreeGrafter"/>
</dbReference>
<dbReference type="PANTHER" id="PTHR13950">
    <property type="entry name" value="RABCONNECTIN-RELATED"/>
    <property type="match status" value="1"/>
</dbReference>
<dbReference type="Pfam" id="PF12234">
    <property type="entry name" value="Rav1p_C"/>
    <property type="match status" value="1"/>
</dbReference>
<evidence type="ECO:0000259" key="2">
    <source>
        <dbReference type="Pfam" id="PF12234"/>
    </source>
</evidence>
<evidence type="ECO:0000313" key="4">
    <source>
        <dbReference type="Proteomes" id="UP000053664"/>
    </source>
</evidence>
<sequence>MSDPTPLLRRSWTCLGQPSALRPASPGPQVPSQCSVPLSVSAALLHATAFSRGLDQRDVVTALASSDQVCLLSRDRDFVQALPFWQAFSASEETERAVTCVCVGVDPGARQTLVAAAMDHRIAIWAASNSTTRKWKVHSTVMVNDGPVTSIDLHAEMLVIGTATSISLWQLGQSGISIWRRTWSRPSPAPIRLARFSPEGSSIAAATEGGQNILLWSLPHSAASAGASGEKGIPSLTQRIFHPFPVSSFVWRHPPDPSSQSDVLVSSCADGVTRVWAAVIDEPAKLRLWATLDSTSDVGKRLAELRRASTTATIEPVPFYLEAHVVANALRANIGALEKELQMMELGLGDSEGEDDHSAQGKRRDTEMETDIKRTRLRRLQQLLSDAPDLFVKLEEDGFLTVLAVANIDRKPPTLLQTLTVLKAPIRLPLKTADVLDVALLPRYAGNGASSEDAFAVLQIRSTSGAAVAVDLNPALFFDGRGIGLSHQGEDLASFPFAASDNVARVDTRSPVIAHCSRIARLDRSADGRFLASASSTETIVWDGEAGSHQRLGKGRAVMRPSSGPYDGKSKQAAISDDGLLHARICGNELCVVAPHLLAESASCTSALPEDVEVLRFARIGEVQHLVACAKDGASRVWKVQMGDSLNVDAVARPRIPLQEEVGASVVVSIIGLGQQATTSSALVSTLSADGHLQRWGLRPTKATAMRKAPSDLSLGWFRESSMRVSARHAVLASCTSAGQNAIVSSLPDGLQRLSIYNSKASSFASGLEHERTYDAGDPILAMDWSPSPLTESTLALAFQHRVEVLAPARTAIDVGDDDGVTHVGQRWSICLRIDMASCTPSKIRGLAWLSRERIAVASASSIFVWGPMCEPAPADAKMATKASVSSAVSAAAVRQRPTHLAEVIAERTGPLPQYHPSFLQECLLWNNLDAAKAIIINLRAAIAAVSPGSIEETWHFKEISLDAFSLVDAGNSGAARNAAVNGQAKARPNGRSIFDDDGGFASDGTDDATSFFGTKGAQSLLRAIDGIHVPHLSDNDVKALAVIIRTLGEAEEQRRSLDDNGLRFLMSLRLLLNRPENELVAEGALAGELDHQDTVWAQHSNNQEPLLSAIAAGCGGKLTWAVARSTGVFMWLKSQTALREQAEQVARAQFMVGDDRDPVKCSLLYYALGKPKVVLGLWKQAIWHPEQKKMLQFLAKDFSEERWRTAAQKNAFALLSQRRYEFAASFFLLGGSLQDAVNVCVRNLGDLNLAVALARIYEGGDDGPVLRNLLQTKVLPQVFANGQRWLGSWAFWMLKRRDLAVRIIVSPLSELMADPDVAAMLPSDAICGEGHSDDPSLAILLKQLKNKSLQTLKGTAAISERKEFDFVLHANRVLCRMGCHLLGLNLLRTWEFEPPPTVASSTASYHAVSKQDLVNLSRVGQDIAAAVDQDGRSGRDDSRDGFAGYTVSLDVETSTSAPRERTAHQRRESYASSMSPPPSPTMSRRRSSMLRRRSSIVNDLDIGSFAGAIGSASLENAAHQRQSASDSSDGAVASSTKSREASAASAPSTMFQHRACDNATITEEPTTVDEEERSATIETPSQKQVDDAAAAAANESKPKGLSVFKSAAASNASQGAQEFDFGSFGF</sequence>
<accession>A0A061HAQ5</accession>
<dbReference type="InterPro" id="IPR015943">
    <property type="entry name" value="WD40/YVTN_repeat-like_dom_sf"/>
</dbReference>
<feature type="region of interest" description="Disordered" evidence="1">
    <location>
        <begin position="1608"/>
        <end position="1627"/>
    </location>
</feature>
<name>A0A061HAQ5_9BASI</name>
<feature type="region of interest" description="Disordered" evidence="1">
    <location>
        <begin position="1428"/>
        <end position="1491"/>
    </location>
</feature>
<feature type="compositionally biased region" description="Basic and acidic residues" evidence="1">
    <location>
        <begin position="356"/>
        <end position="369"/>
    </location>
</feature>
<dbReference type="InterPro" id="IPR052208">
    <property type="entry name" value="DmX-like/RAVE_component"/>
</dbReference>
<gene>
    <name evidence="3" type="ORF">PFL1_03394</name>
</gene>
<feature type="compositionally biased region" description="Low complexity" evidence="1">
    <location>
        <begin position="1524"/>
        <end position="1536"/>
    </location>
</feature>
<feature type="region of interest" description="Disordered" evidence="1">
    <location>
        <begin position="349"/>
        <end position="369"/>
    </location>
</feature>
<dbReference type="RefSeq" id="XP_007879102.1">
    <property type="nucleotide sequence ID" value="XM_007880911.1"/>
</dbReference>
<dbReference type="PANTHER" id="PTHR13950:SF9">
    <property type="entry name" value="RABCONNECTIN-3A"/>
    <property type="match status" value="1"/>
</dbReference>